<keyword evidence="2" id="KW-1185">Reference proteome</keyword>
<dbReference type="EMBL" id="CAXLJM020000103">
    <property type="protein sequence ID" value="CAL8134007.1"/>
    <property type="molecule type" value="Genomic_DNA"/>
</dbReference>
<gene>
    <name evidence="1" type="ORF">ODALV1_LOCUS25319</name>
</gene>
<reference evidence="1 2" key="1">
    <citation type="submission" date="2024-08" db="EMBL/GenBank/DDBJ databases">
        <authorList>
            <person name="Cucini C."/>
            <person name="Frati F."/>
        </authorList>
    </citation>
    <scope>NUCLEOTIDE SEQUENCE [LARGE SCALE GENOMIC DNA]</scope>
</reference>
<protein>
    <submittedName>
        <fullName evidence="1">Uncharacterized protein</fullName>
    </submittedName>
</protein>
<evidence type="ECO:0000313" key="2">
    <source>
        <dbReference type="Proteomes" id="UP001642540"/>
    </source>
</evidence>
<comment type="caution">
    <text evidence="1">The sequence shown here is derived from an EMBL/GenBank/DDBJ whole genome shotgun (WGS) entry which is preliminary data.</text>
</comment>
<dbReference type="Proteomes" id="UP001642540">
    <property type="component" value="Unassembled WGS sequence"/>
</dbReference>
<evidence type="ECO:0000313" key="1">
    <source>
        <dbReference type="EMBL" id="CAL8134007.1"/>
    </source>
</evidence>
<sequence length="233" mass="26613">MGICAKRANVGSIYRCSATSVHSPTNGKPERRDHFMRVNFVILDAAKTQWLAPWRKYVVDPSKGVIPPFLKRQVGGFFLLYMFYSTLPPAGRWTKNPRISMDPRDLMAMHVFIATLKLLPKSDSQLKELTKQFVVLHNDLVNLEAFEFCTFNDSLVSTNASIRELLSAKFCKITQIVYSLKDLRDQLHYITYQQSPKVFQSLVACGRSMTLVNKLKSLGEAAWVNDWRGGFKQ</sequence>
<dbReference type="Pfam" id="PF09808">
    <property type="entry name" value="SNAPC1"/>
    <property type="match status" value="1"/>
</dbReference>
<dbReference type="InterPro" id="IPR019188">
    <property type="entry name" value="SNAPC1"/>
</dbReference>
<name>A0ABP1RRT4_9HEXA</name>
<accession>A0ABP1RRT4</accession>
<organism evidence="1 2">
    <name type="scientific">Orchesella dallaii</name>
    <dbReference type="NCBI Taxonomy" id="48710"/>
    <lineage>
        <taxon>Eukaryota</taxon>
        <taxon>Metazoa</taxon>
        <taxon>Ecdysozoa</taxon>
        <taxon>Arthropoda</taxon>
        <taxon>Hexapoda</taxon>
        <taxon>Collembola</taxon>
        <taxon>Entomobryomorpha</taxon>
        <taxon>Entomobryoidea</taxon>
        <taxon>Orchesellidae</taxon>
        <taxon>Orchesellinae</taxon>
        <taxon>Orchesella</taxon>
    </lineage>
</organism>
<proteinExistence type="predicted"/>